<dbReference type="Proteomes" id="UP000011014">
    <property type="component" value="Unassembled WGS sequence"/>
</dbReference>
<protein>
    <submittedName>
        <fullName evidence="2">Uncharacterized protein</fullName>
    </submittedName>
</protein>
<accession>E4YF96</accession>
<evidence type="ECO:0000256" key="1">
    <source>
        <dbReference type="SAM" id="MobiDB-lite"/>
    </source>
</evidence>
<dbReference type="Gene3D" id="2.30.29.30">
    <property type="entry name" value="Pleckstrin-homology domain (PH domain)/Phosphotyrosine-binding domain (PTB)"/>
    <property type="match status" value="1"/>
</dbReference>
<dbReference type="EMBL" id="FN654482">
    <property type="protein sequence ID" value="CBY34170.1"/>
    <property type="molecule type" value="Genomic_DNA"/>
</dbReference>
<organism evidence="2">
    <name type="scientific">Oikopleura dioica</name>
    <name type="common">Tunicate</name>
    <dbReference type="NCBI Taxonomy" id="34765"/>
    <lineage>
        <taxon>Eukaryota</taxon>
        <taxon>Metazoa</taxon>
        <taxon>Chordata</taxon>
        <taxon>Tunicata</taxon>
        <taxon>Appendicularia</taxon>
        <taxon>Copelata</taxon>
        <taxon>Oikopleuridae</taxon>
        <taxon>Oikopleura</taxon>
    </lineage>
</organism>
<dbReference type="InterPro" id="IPR011993">
    <property type="entry name" value="PH-like_dom_sf"/>
</dbReference>
<feature type="region of interest" description="Disordered" evidence="1">
    <location>
        <begin position="97"/>
        <end position="181"/>
    </location>
</feature>
<name>E4YF96_OIKDI</name>
<gene>
    <name evidence="2" type="ORF">GSOID_T00024182001</name>
</gene>
<reference evidence="2" key="1">
    <citation type="journal article" date="2010" name="Science">
        <title>Plasticity of animal genome architecture unmasked by rapid evolution of a pelagic tunicate.</title>
        <authorList>
            <person name="Denoeud F."/>
            <person name="Henriet S."/>
            <person name="Mungpakdee S."/>
            <person name="Aury J.M."/>
            <person name="Da Silva C."/>
            <person name="Brinkmann H."/>
            <person name="Mikhaleva J."/>
            <person name="Olsen L.C."/>
            <person name="Jubin C."/>
            <person name="Canestro C."/>
            <person name="Bouquet J.M."/>
            <person name="Danks G."/>
            <person name="Poulain J."/>
            <person name="Campsteijn C."/>
            <person name="Adamski M."/>
            <person name="Cross I."/>
            <person name="Yadetie F."/>
            <person name="Muffato M."/>
            <person name="Louis A."/>
            <person name="Butcher S."/>
            <person name="Tsagkogeorga G."/>
            <person name="Konrad A."/>
            <person name="Singh S."/>
            <person name="Jensen M.F."/>
            <person name="Cong E.H."/>
            <person name="Eikeseth-Otteraa H."/>
            <person name="Noel B."/>
            <person name="Anthouard V."/>
            <person name="Porcel B.M."/>
            <person name="Kachouri-Lafond R."/>
            <person name="Nishino A."/>
            <person name="Ugolini M."/>
            <person name="Chourrout P."/>
            <person name="Nishida H."/>
            <person name="Aasland R."/>
            <person name="Huzurbazar S."/>
            <person name="Westhof E."/>
            <person name="Delsuc F."/>
            <person name="Lehrach H."/>
            <person name="Reinhardt R."/>
            <person name="Weissenbach J."/>
            <person name="Roy S.W."/>
            <person name="Artiguenave F."/>
            <person name="Postlethwait J.H."/>
            <person name="Manak J.R."/>
            <person name="Thompson E.M."/>
            <person name="Jaillon O."/>
            <person name="Du Pasquier L."/>
            <person name="Boudinot P."/>
            <person name="Liberles D.A."/>
            <person name="Volff J.N."/>
            <person name="Philippe H."/>
            <person name="Lenhard B."/>
            <person name="Roest Crollius H."/>
            <person name="Wincker P."/>
            <person name="Chourrout D."/>
        </authorList>
    </citation>
    <scope>NUCLEOTIDE SEQUENCE [LARGE SCALE GENOMIC DNA]</scope>
</reference>
<evidence type="ECO:0000313" key="2">
    <source>
        <dbReference type="EMBL" id="CBY34170.1"/>
    </source>
</evidence>
<proteinExistence type="predicted"/>
<sequence>MRRDQVMKVCLNMPINKDTPDVKDKKDSNGKAVNFIGLDFSGMATESKDMNVVGEEGVTASDSGELLSFALRLKTEEIAGFFKTAFMAGKNGESIAPVFVQKDEPKSIKSPEPVKSPEKEEEPAPVSTGPTFSFTGFSAPKATGGFSFGTPTKDAKPASTGFNFGAPAGKSEPKGFNFGPP</sequence>
<dbReference type="AlphaFoldDB" id="E4YF96"/>